<comment type="caution">
    <text evidence="2">The sequence shown here is derived from an EMBL/GenBank/DDBJ whole genome shotgun (WGS) entry which is preliminary data.</text>
</comment>
<sequence length="144" mass="16631">MTAKTKRRKNEGTRGPRKGQGGRPRRVMNGQRRSVRLESREWRKLFRYSNGTSYTSRVRDLVELANKSTKKERAKLATKWKEIIATDRRGTMVEPTDQSILLDAETWDTLAELLPLGSWADKLRQAMELAKIQTTKAKEKAKTK</sequence>
<dbReference type="EMBL" id="LAZR01000153">
    <property type="protein sequence ID" value="KKN85974.1"/>
    <property type="molecule type" value="Genomic_DNA"/>
</dbReference>
<organism evidence="2">
    <name type="scientific">marine sediment metagenome</name>
    <dbReference type="NCBI Taxonomy" id="412755"/>
    <lineage>
        <taxon>unclassified sequences</taxon>
        <taxon>metagenomes</taxon>
        <taxon>ecological metagenomes</taxon>
    </lineage>
</organism>
<feature type="region of interest" description="Disordered" evidence="1">
    <location>
        <begin position="1"/>
        <end position="34"/>
    </location>
</feature>
<reference evidence="2" key="1">
    <citation type="journal article" date="2015" name="Nature">
        <title>Complex archaea that bridge the gap between prokaryotes and eukaryotes.</title>
        <authorList>
            <person name="Spang A."/>
            <person name="Saw J.H."/>
            <person name="Jorgensen S.L."/>
            <person name="Zaremba-Niedzwiedzka K."/>
            <person name="Martijn J."/>
            <person name="Lind A.E."/>
            <person name="van Eijk R."/>
            <person name="Schleper C."/>
            <person name="Guy L."/>
            <person name="Ettema T.J."/>
        </authorList>
    </citation>
    <scope>NUCLEOTIDE SEQUENCE</scope>
</reference>
<evidence type="ECO:0000313" key="2">
    <source>
        <dbReference type="EMBL" id="KKN85974.1"/>
    </source>
</evidence>
<name>A0A0F9U340_9ZZZZ</name>
<dbReference type="AlphaFoldDB" id="A0A0F9U340"/>
<accession>A0A0F9U340</accession>
<gene>
    <name evidence="2" type="ORF">LCGC14_0273860</name>
</gene>
<proteinExistence type="predicted"/>
<protein>
    <submittedName>
        <fullName evidence="2">Uncharacterized protein</fullName>
    </submittedName>
</protein>
<evidence type="ECO:0000256" key="1">
    <source>
        <dbReference type="SAM" id="MobiDB-lite"/>
    </source>
</evidence>